<dbReference type="EMBL" id="JAPUFD010000004">
    <property type="protein sequence ID" value="MDI1486961.1"/>
    <property type="molecule type" value="Genomic_DNA"/>
</dbReference>
<feature type="compositionally biased region" description="Low complexity" evidence="1">
    <location>
        <begin position="219"/>
        <end position="247"/>
    </location>
</feature>
<feature type="compositionally biased region" description="Low complexity" evidence="1">
    <location>
        <begin position="263"/>
        <end position="285"/>
    </location>
</feature>
<feature type="compositionally biased region" description="Low complexity" evidence="1">
    <location>
        <begin position="508"/>
        <end position="559"/>
    </location>
</feature>
<feature type="region of interest" description="Disordered" evidence="1">
    <location>
        <begin position="1527"/>
        <end position="1546"/>
    </location>
</feature>
<feature type="compositionally biased region" description="Gly residues" evidence="1">
    <location>
        <begin position="208"/>
        <end position="218"/>
    </location>
</feature>
<feature type="compositionally biased region" description="Low complexity" evidence="1">
    <location>
        <begin position="146"/>
        <end position="177"/>
    </location>
</feature>
<name>A0AA43TPW6_9LECA</name>
<gene>
    <name evidence="3" type="ORF">OHK93_006223</name>
</gene>
<reference evidence="3" key="1">
    <citation type="journal article" date="2023" name="Genome Biol. Evol.">
        <title>First Whole Genome Sequence and Flow Cytometry Genome Size Data for the Lichen-Forming Fungus Ramalina farinacea (Ascomycota).</title>
        <authorList>
            <person name="Llewellyn T."/>
            <person name="Mian S."/>
            <person name="Hill R."/>
            <person name="Leitch I.J."/>
            <person name="Gaya E."/>
        </authorList>
    </citation>
    <scope>NUCLEOTIDE SEQUENCE</scope>
    <source>
        <strain evidence="3">LIQ254RAFAR</strain>
    </source>
</reference>
<feature type="compositionally biased region" description="Gly residues" evidence="1">
    <location>
        <begin position="178"/>
        <end position="196"/>
    </location>
</feature>
<organism evidence="3 4">
    <name type="scientific">Ramalina farinacea</name>
    <dbReference type="NCBI Taxonomy" id="258253"/>
    <lineage>
        <taxon>Eukaryota</taxon>
        <taxon>Fungi</taxon>
        <taxon>Dikarya</taxon>
        <taxon>Ascomycota</taxon>
        <taxon>Pezizomycotina</taxon>
        <taxon>Lecanoromycetes</taxon>
        <taxon>OSLEUM clade</taxon>
        <taxon>Lecanoromycetidae</taxon>
        <taxon>Lecanorales</taxon>
        <taxon>Lecanorineae</taxon>
        <taxon>Ramalinaceae</taxon>
        <taxon>Ramalina</taxon>
    </lineage>
</organism>
<feature type="compositionally biased region" description="Basic residues" evidence="1">
    <location>
        <begin position="812"/>
        <end position="823"/>
    </location>
</feature>
<evidence type="ECO:0000313" key="4">
    <source>
        <dbReference type="Proteomes" id="UP001161017"/>
    </source>
</evidence>
<feature type="compositionally biased region" description="Gly residues" evidence="1">
    <location>
        <begin position="316"/>
        <end position="330"/>
    </location>
</feature>
<proteinExistence type="predicted"/>
<evidence type="ECO:0000256" key="1">
    <source>
        <dbReference type="SAM" id="MobiDB-lite"/>
    </source>
</evidence>
<accession>A0AA43TPW6</accession>
<feature type="compositionally biased region" description="Gly residues" evidence="1">
    <location>
        <begin position="286"/>
        <end position="304"/>
    </location>
</feature>
<feature type="region of interest" description="Disordered" evidence="1">
    <location>
        <begin position="113"/>
        <end position="453"/>
    </location>
</feature>
<feature type="compositionally biased region" description="Polar residues" evidence="1">
    <location>
        <begin position="1226"/>
        <end position="1249"/>
    </location>
</feature>
<protein>
    <submittedName>
        <fullName evidence="3">Uncharacterized protein</fullName>
    </submittedName>
</protein>
<feature type="region of interest" description="Disordered" evidence="1">
    <location>
        <begin position="1195"/>
        <end position="1272"/>
    </location>
</feature>
<evidence type="ECO:0000256" key="2">
    <source>
        <dbReference type="SAM" id="SignalP"/>
    </source>
</evidence>
<feature type="compositionally biased region" description="Low complexity" evidence="1">
    <location>
        <begin position="120"/>
        <end position="138"/>
    </location>
</feature>
<feature type="signal peptide" evidence="2">
    <location>
        <begin position="1"/>
        <end position="27"/>
    </location>
</feature>
<feature type="compositionally biased region" description="Low complexity" evidence="1">
    <location>
        <begin position="421"/>
        <end position="437"/>
    </location>
</feature>
<feature type="compositionally biased region" description="Acidic residues" evidence="1">
    <location>
        <begin position="725"/>
        <end position="736"/>
    </location>
</feature>
<keyword evidence="2" id="KW-0732">Signal</keyword>
<feature type="compositionally biased region" description="Gly residues" evidence="1">
    <location>
        <begin position="248"/>
        <end position="262"/>
    </location>
</feature>
<feature type="compositionally biased region" description="Low complexity" evidence="1">
    <location>
        <begin position="1252"/>
        <end position="1272"/>
    </location>
</feature>
<feature type="region of interest" description="Disordered" evidence="1">
    <location>
        <begin position="722"/>
        <end position="836"/>
    </location>
</feature>
<feature type="chain" id="PRO_5041364048" evidence="2">
    <location>
        <begin position="28"/>
        <end position="1587"/>
    </location>
</feature>
<comment type="caution">
    <text evidence="3">The sequence shown here is derived from an EMBL/GenBank/DDBJ whole genome shotgun (WGS) entry which is preliminary data.</text>
</comment>
<keyword evidence="4" id="KW-1185">Reference proteome</keyword>
<dbReference type="Proteomes" id="UP001161017">
    <property type="component" value="Unassembled WGS sequence"/>
</dbReference>
<feature type="compositionally biased region" description="Low complexity" evidence="1">
    <location>
        <begin position="1195"/>
        <end position="1225"/>
    </location>
</feature>
<feature type="region of interest" description="Disordered" evidence="1">
    <location>
        <begin position="494"/>
        <end position="571"/>
    </location>
</feature>
<feature type="compositionally biased region" description="Low complexity" evidence="1">
    <location>
        <begin position="305"/>
        <end position="315"/>
    </location>
</feature>
<sequence>MHLFHSLPQSAALICFTLLLQIGQSAAKKRVAQRAPQYGVIVPSSGSLLQLALEPETIVIDGTSFAVNPTNIVIDGTTIAPTASPIIIDHATISVDKSGDVFINGTEAITRPVLPSQTPATTDSGVSGSSGLSAASGQSGSGTGSQTGPSGPTGTATNTGPAGTEPTAGTNSKSGTGTASGQGTQTGSGQGTGTQTGPGTQTSSGQGTSTGTGQGTGTQTGSSQGTRTGTGFQTGPGTQTGSSQGTQTGTGQGTGTQTGTGQGTRTDTGTQTGQGTQTGSSQGTQTGTGQGTGTQTGTGQGTGTQTGTSQSTQIGTGQGTQTGTGQGTGTQTGSSQGTQSGTGQGTGTQTGSSQGTRTGTGQGTGTQTGSSQGTQSGTGQGTGTQTSSSQGTRTGTGQGTGTQTGSSQGTQSGTGQGTGTQTGTSQGTGTQTGHGTQTNGGTGSQTGSGSSTSTNLNCVPCGTALSASHLNSGSASRSGSGASAGTSSNQLPCCITSGTSGSQTGPLSGTRTGSSGMATGTGQSGSSGSNSGTATSTPAPGSTGSSAGPPATSGSNAPSGTQASTTLFPVPATTAPGAIPLSPIPTSGPAASSQHSAFGAILFGFVDGGRGWVSDITLPSIKTQAIDEINKLKDNTENIIKNLGGDFPPTPGPCAGSGSKRFKKRFFNPISAVEGLAKDALGLAGCVSDIIGSMAAVIGPITAVPPTIAAVSEISTLLDALDKAAEEEEEEDDDDQSSQSEDQSKTTSDQQTSSQQTSGTSSQTSVSKTSSSQTSSSTTSSAVSGCPSYVYPDDDITEWEGPPTDGSAAKRSVTKRSRSRTASRGHSSGNDSPDGRNQLLKRVQAAAITSVNGCTFPSGMQGVQPGYSSLTGFKNLGLKPSGNGGQAGTVYNAASKWFVGNHSCALSNGFSMYKTTSDAPTAIPDGSKQSVDHVYEKQLVNVFLQTKINQAGFTCQDMNTVFFPCGRNNIQLLFDQLPGMQFSNQLNNNPPLYQNTNPGFAGLEQAINGAKGYMFDQTVNPPASYFLNGRVNRGTQAQINTIQDFIMLFEVMNDSQFKQMFDVTNDRIYKAMQTVDANITANNYQKSDGSGPIAADWASSYKSWMTDYLTTIAGDAWTWVSNTVTTLETQLTDKTDSVSVAQLKSLNLIKAYPHYAQTYFTIDFGLSWSTGTLSTRDLVKRAGAAGAACAYTPSGGSLATSGATSASSGSAGTSKTGSNSGTQSSRPSITSSPATGAPGTSSNTISGPSSMPARTTTATGTGTDPATTTAAPSNTLWCMADGAPWYSPTSWCDCGASASLPALPVPTGITGTDSSSAMCTYSSIDPARTIHPVSTSAAPTNIPGEGGLDGCRGVVGPDSNCPYAEYGYCNCNEVYVPNLNTVGSMINCDYTLQPTANSCPVVTAFSSSIAASSASVASVDSVSRASAASVASIISASSQAALPTGSKYTVYFTYESDTTVSEFADTTDDFWKAWQTENDAPPPDYCSSTDFILNQSVWVGEDAVGYIVYPKGPLKFTVKTDKGNRDCTWNPSGTDSDGFDEGPGSLTCDAPGPTNQACVNLNQPEQACGSYLYSVTPLLSCSWQDQN</sequence>
<feature type="region of interest" description="Disordered" evidence="1">
    <location>
        <begin position="469"/>
        <end position="488"/>
    </location>
</feature>
<feature type="compositionally biased region" description="Low complexity" evidence="1">
    <location>
        <begin position="197"/>
        <end position="207"/>
    </location>
</feature>
<feature type="compositionally biased region" description="Polar residues" evidence="1">
    <location>
        <begin position="496"/>
        <end position="507"/>
    </location>
</feature>
<evidence type="ECO:0000313" key="3">
    <source>
        <dbReference type="EMBL" id="MDI1486961.1"/>
    </source>
</evidence>
<feature type="compositionally biased region" description="Low complexity" evidence="1">
    <location>
        <begin position="737"/>
        <end position="781"/>
    </location>
</feature>
<feature type="compositionally biased region" description="Low complexity" evidence="1">
    <location>
        <begin position="383"/>
        <end position="393"/>
    </location>
</feature>